<dbReference type="GO" id="GO:0047265">
    <property type="term" value="F:poly(glycerol-phosphate) alpha-glucosyltransferase activity"/>
    <property type="evidence" value="ECO:0007669"/>
    <property type="project" value="UniProtKB-EC"/>
</dbReference>
<comment type="caution">
    <text evidence="3">The sequence shown here is derived from an EMBL/GenBank/DDBJ whole genome shotgun (WGS) entry which is preliminary data.</text>
</comment>
<reference evidence="3 4" key="1">
    <citation type="submission" date="2016-02" db="EMBL/GenBank/DDBJ databases">
        <authorList>
            <consortium name="Pathogen Informatics"/>
        </authorList>
    </citation>
    <scope>NUCLEOTIDE SEQUENCE [LARGE SCALE GENOMIC DNA]</scope>
    <source>
        <strain evidence="3 4">SS985</strain>
    </source>
</reference>
<dbReference type="Pfam" id="PF13439">
    <property type="entry name" value="Glyco_transf_4"/>
    <property type="match status" value="1"/>
</dbReference>
<evidence type="ECO:0000259" key="2">
    <source>
        <dbReference type="Pfam" id="PF13439"/>
    </source>
</evidence>
<dbReference type="SUPFAM" id="SSF53756">
    <property type="entry name" value="UDP-Glycosyltransferase/glycogen phosphorylase"/>
    <property type="match status" value="1"/>
</dbReference>
<evidence type="ECO:0000313" key="4">
    <source>
        <dbReference type="Proteomes" id="UP000071601"/>
    </source>
</evidence>
<dbReference type="PANTHER" id="PTHR12526:SF630">
    <property type="entry name" value="GLYCOSYLTRANSFERASE"/>
    <property type="match status" value="1"/>
</dbReference>
<gene>
    <name evidence="3" type="primary">epsG</name>
    <name evidence="3" type="ORF">ERS132525_01562</name>
</gene>
<protein>
    <submittedName>
        <fullName evidence="3">Exopolysaccharide biosynthesis protein, glycosyltransferase</fullName>
        <ecNumber evidence="3">2.4.1.52</ecNumber>
    </submittedName>
</protein>
<evidence type="ECO:0000259" key="1">
    <source>
        <dbReference type="Pfam" id="PF00534"/>
    </source>
</evidence>
<proteinExistence type="predicted"/>
<feature type="domain" description="Glycosyl transferase family 1" evidence="1">
    <location>
        <begin position="182"/>
        <end position="332"/>
    </location>
</feature>
<dbReference type="Pfam" id="PF00534">
    <property type="entry name" value="Glycos_transf_1"/>
    <property type="match status" value="1"/>
</dbReference>
<keyword evidence="3" id="KW-0328">Glycosyltransferase</keyword>
<dbReference type="CDD" id="cd03801">
    <property type="entry name" value="GT4_PimA-like"/>
    <property type="match status" value="1"/>
</dbReference>
<dbReference type="RefSeq" id="WP_029744051.1">
    <property type="nucleotide sequence ID" value="NZ_CEGZ01000110.1"/>
</dbReference>
<sequence>MKNNILHISRTMGQGGAEQIVYQLATSLREEFDNVVIVSIGGQKVEQLSQYAITHVEIDDIERKQIMSLLRNLKVLVTTIRKYGITHIHAHHRMGLLYCQILRRIFPKIRFIYTAHNIFTTNNKFYTQVIQNMEIVAVGEGVKRHLIRDVGVSSERVQIIYNGVQKVEYISDTVEEFLLYTGKKVLCVARLNKQKGIEYLISALKKVKQDDYKVFFVGEGELLAELQEQVASNKLSNKVAFLGYQSNVQDYIRQCDFMVLPSLWEGFPLTPIECFMNQKTIIATDIAGTDEIVNGDNGLLVETKNVVSLADAIEFFLQNPEVVAKKSEKAYQTYKEKFSYEIFLQSYKKLYFKE</sequence>
<dbReference type="InterPro" id="IPR028098">
    <property type="entry name" value="Glyco_trans_4-like_N"/>
</dbReference>
<accession>A0AB33UFW0</accession>
<organism evidence="3 4">
    <name type="scientific">Streptococcus suis</name>
    <dbReference type="NCBI Taxonomy" id="1307"/>
    <lineage>
        <taxon>Bacteria</taxon>
        <taxon>Bacillati</taxon>
        <taxon>Bacillota</taxon>
        <taxon>Bacilli</taxon>
        <taxon>Lactobacillales</taxon>
        <taxon>Streptococcaceae</taxon>
        <taxon>Streptococcus</taxon>
    </lineage>
</organism>
<dbReference type="AlphaFoldDB" id="A0AB33UFW0"/>
<dbReference type="Gene3D" id="3.40.50.2000">
    <property type="entry name" value="Glycogen Phosphorylase B"/>
    <property type="match status" value="2"/>
</dbReference>
<dbReference type="EMBL" id="FILR01000016">
    <property type="protein sequence ID" value="CYX72170.1"/>
    <property type="molecule type" value="Genomic_DNA"/>
</dbReference>
<dbReference type="Proteomes" id="UP000071601">
    <property type="component" value="Unassembled WGS sequence"/>
</dbReference>
<dbReference type="EC" id="2.4.1.52" evidence="3"/>
<feature type="domain" description="Glycosyltransferase subfamily 4-like N-terminal" evidence="2">
    <location>
        <begin position="15"/>
        <end position="164"/>
    </location>
</feature>
<keyword evidence="3" id="KW-0808">Transferase</keyword>
<name>A0AB33UFW0_STRSU</name>
<evidence type="ECO:0000313" key="3">
    <source>
        <dbReference type="EMBL" id="CYX72170.1"/>
    </source>
</evidence>
<dbReference type="InterPro" id="IPR001296">
    <property type="entry name" value="Glyco_trans_1"/>
</dbReference>
<dbReference type="PANTHER" id="PTHR12526">
    <property type="entry name" value="GLYCOSYLTRANSFERASE"/>
    <property type="match status" value="1"/>
</dbReference>